<reference evidence="1 2" key="2">
    <citation type="journal article" date="2008" name="Bioinformatics">
        <title>Assembly reconciliation.</title>
        <authorList>
            <person name="Zimin A.V."/>
            <person name="Smith D.R."/>
            <person name="Sutton G."/>
            <person name="Yorke J.A."/>
        </authorList>
    </citation>
    <scope>NUCLEOTIDE SEQUENCE [LARGE SCALE GENOMIC DNA]</scope>
    <source>
        <strain evidence="1 2">TSC#14021-0224.01</strain>
    </source>
</reference>
<dbReference type="EMBL" id="CH954179">
    <property type="protein sequence ID" value="EDV54546.1"/>
    <property type="molecule type" value="Genomic_DNA"/>
</dbReference>
<dbReference type="eggNOG" id="ENOG502T982">
    <property type="taxonomic scope" value="Eukaryota"/>
</dbReference>
<sequence>MATMDDYFHKVQRKHPTILDDLREVFKNSQSDSPQRSITLSQIRAAYSQRTGQDFPIKGGTRTQMCFVLTIPYVACFTSQIGTLRFFTIDVSQD</sequence>
<gene>
    <name evidence="1" type="primary">Dere\GG21236</name>
    <name evidence="1" type="synonym">dere_GLEANR_5966</name>
    <name evidence="1" type="synonym">GG21236</name>
    <name evidence="1" type="ORF">Dere_GG21236</name>
</gene>
<dbReference type="OMA" id="PIKGGTR"/>
<dbReference type="KEGG" id="der:6549120"/>
<name>B3NM10_DROER</name>
<accession>B3NM10</accession>
<keyword evidence="2" id="KW-1185">Reference proteome</keyword>
<dbReference type="AlphaFoldDB" id="B3NM10"/>
<dbReference type="PhylomeDB" id="B3NM10"/>
<dbReference type="OrthoDB" id="7998500at2759"/>
<dbReference type="HOGENOM" id="CLU_2388512_0_0_1"/>
<proteinExistence type="predicted"/>
<evidence type="ECO:0000313" key="1">
    <source>
        <dbReference type="EMBL" id="EDV54546.1"/>
    </source>
</evidence>
<reference evidence="1 2" key="1">
    <citation type="journal article" date="2007" name="Nature">
        <title>Evolution of genes and genomes on the Drosophila phylogeny.</title>
        <authorList>
            <consortium name="Drosophila 12 Genomes Consortium"/>
            <person name="Clark A.G."/>
            <person name="Eisen M.B."/>
            <person name="Smith D.R."/>
            <person name="Bergman C.M."/>
            <person name="Oliver B."/>
            <person name="Markow T.A."/>
            <person name="Kaufman T.C."/>
            <person name="Kellis M."/>
            <person name="Gelbart W."/>
            <person name="Iyer V.N."/>
            <person name="Pollard D.A."/>
            <person name="Sackton T.B."/>
            <person name="Larracuente A.M."/>
            <person name="Singh N.D."/>
            <person name="Abad J.P."/>
            <person name="Abt D.N."/>
            <person name="Adryan B."/>
            <person name="Aguade M."/>
            <person name="Akashi H."/>
            <person name="Anderson W.W."/>
            <person name="Aquadro C.F."/>
            <person name="Ardell D.H."/>
            <person name="Arguello R."/>
            <person name="Artieri C.G."/>
            <person name="Barbash D.A."/>
            <person name="Barker D."/>
            <person name="Barsanti P."/>
            <person name="Batterham P."/>
            <person name="Batzoglou S."/>
            <person name="Begun D."/>
            <person name="Bhutkar A."/>
            <person name="Blanco E."/>
            <person name="Bosak S.A."/>
            <person name="Bradley R.K."/>
            <person name="Brand A.D."/>
            <person name="Brent M.R."/>
            <person name="Brooks A.N."/>
            <person name="Brown R.H."/>
            <person name="Butlin R.K."/>
            <person name="Caggese C."/>
            <person name="Calvi B.R."/>
            <person name="Bernardo de Carvalho A."/>
            <person name="Caspi A."/>
            <person name="Castrezana S."/>
            <person name="Celniker S.E."/>
            <person name="Chang J.L."/>
            <person name="Chapple C."/>
            <person name="Chatterji S."/>
            <person name="Chinwalla A."/>
            <person name="Civetta A."/>
            <person name="Clifton S.W."/>
            <person name="Comeron J.M."/>
            <person name="Costello J.C."/>
            <person name="Coyne J.A."/>
            <person name="Daub J."/>
            <person name="David R.G."/>
            <person name="Delcher A.L."/>
            <person name="Delehaunty K."/>
            <person name="Do C.B."/>
            <person name="Ebling H."/>
            <person name="Edwards K."/>
            <person name="Eickbush T."/>
            <person name="Evans J.D."/>
            <person name="Filipski A."/>
            <person name="Findeiss S."/>
            <person name="Freyhult E."/>
            <person name="Fulton L."/>
            <person name="Fulton R."/>
            <person name="Garcia A.C."/>
            <person name="Gardiner A."/>
            <person name="Garfield D.A."/>
            <person name="Garvin B.E."/>
            <person name="Gibson G."/>
            <person name="Gilbert D."/>
            <person name="Gnerre S."/>
            <person name="Godfrey J."/>
            <person name="Good R."/>
            <person name="Gotea V."/>
            <person name="Gravely B."/>
            <person name="Greenberg A.J."/>
            <person name="Griffiths-Jones S."/>
            <person name="Gross S."/>
            <person name="Guigo R."/>
            <person name="Gustafson E.A."/>
            <person name="Haerty W."/>
            <person name="Hahn M.W."/>
            <person name="Halligan D.L."/>
            <person name="Halpern A.L."/>
            <person name="Halter G.M."/>
            <person name="Han M.V."/>
            <person name="Heger A."/>
            <person name="Hillier L."/>
            <person name="Hinrichs A.S."/>
            <person name="Holmes I."/>
            <person name="Hoskins R.A."/>
            <person name="Hubisz M.J."/>
            <person name="Hultmark D."/>
            <person name="Huntley M.A."/>
            <person name="Jaffe D.B."/>
            <person name="Jagadeeshan S."/>
            <person name="Jeck W.R."/>
            <person name="Johnson J."/>
            <person name="Jones C.D."/>
            <person name="Jordan W.C."/>
            <person name="Karpen G.H."/>
            <person name="Kataoka E."/>
            <person name="Keightley P.D."/>
            <person name="Kheradpour P."/>
            <person name="Kirkness E.F."/>
            <person name="Koerich L.B."/>
            <person name="Kristiansen K."/>
            <person name="Kudrna D."/>
            <person name="Kulathinal R.J."/>
            <person name="Kumar S."/>
            <person name="Kwok R."/>
            <person name="Lander E."/>
            <person name="Langley C.H."/>
            <person name="Lapoint R."/>
            <person name="Lazzaro B.P."/>
            <person name="Lee S.J."/>
            <person name="Levesque L."/>
            <person name="Li R."/>
            <person name="Lin C.F."/>
            <person name="Lin M.F."/>
            <person name="Lindblad-Toh K."/>
            <person name="Llopart A."/>
            <person name="Long M."/>
            <person name="Low L."/>
            <person name="Lozovsky E."/>
            <person name="Lu J."/>
            <person name="Luo M."/>
            <person name="Machado C.A."/>
            <person name="Makalowski W."/>
            <person name="Marzo M."/>
            <person name="Matsuda M."/>
            <person name="Matzkin L."/>
            <person name="McAllister B."/>
            <person name="McBride C.S."/>
            <person name="McKernan B."/>
            <person name="McKernan K."/>
            <person name="Mendez-Lago M."/>
            <person name="Minx P."/>
            <person name="Mollenhauer M.U."/>
            <person name="Montooth K."/>
            <person name="Mount S.M."/>
            <person name="Mu X."/>
            <person name="Myers E."/>
            <person name="Negre B."/>
            <person name="Newfeld S."/>
            <person name="Nielsen R."/>
            <person name="Noor M.A."/>
            <person name="O'Grady P."/>
            <person name="Pachter L."/>
            <person name="Papaceit M."/>
            <person name="Parisi M.J."/>
            <person name="Parisi M."/>
            <person name="Parts L."/>
            <person name="Pedersen J.S."/>
            <person name="Pesole G."/>
            <person name="Phillippy A.M."/>
            <person name="Ponting C.P."/>
            <person name="Pop M."/>
            <person name="Porcelli D."/>
            <person name="Powell J.R."/>
            <person name="Prohaska S."/>
            <person name="Pruitt K."/>
            <person name="Puig M."/>
            <person name="Quesneville H."/>
            <person name="Ram K.R."/>
            <person name="Rand D."/>
            <person name="Rasmussen M.D."/>
            <person name="Reed L.K."/>
            <person name="Reenan R."/>
            <person name="Reily A."/>
            <person name="Remington K.A."/>
            <person name="Rieger T.T."/>
            <person name="Ritchie M.G."/>
            <person name="Robin C."/>
            <person name="Rogers Y.H."/>
            <person name="Rohde C."/>
            <person name="Rozas J."/>
            <person name="Rubenfield M.J."/>
            <person name="Ruiz A."/>
            <person name="Russo S."/>
            <person name="Salzberg S.L."/>
            <person name="Sanchez-Gracia A."/>
            <person name="Saranga D.J."/>
            <person name="Sato H."/>
            <person name="Schaeffer S.W."/>
            <person name="Schatz M.C."/>
            <person name="Schlenke T."/>
            <person name="Schwartz R."/>
            <person name="Segarra C."/>
            <person name="Singh R.S."/>
            <person name="Sirot L."/>
            <person name="Sirota M."/>
            <person name="Sisneros N.B."/>
            <person name="Smith C.D."/>
            <person name="Smith T.F."/>
            <person name="Spieth J."/>
            <person name="Stage D.E."/>
            <person name="Stark A."/>
            <person name="Stephan W."/>
            <person name="Strausberg R.L."/>
            <person name="Strempel S."/>
            <person name="Sturgill D."/>
            <person name="Sutton G."/>
            <person name="Sutton G.G."/>
            <person name="Tao W."/>
            <person name="Teichmann S."/>
            <person name="Tobari Y.N."/>
            <person name="Tomimura Y."/>
            <person name="Tsolas J.M."/>
            <person name="Valente V.L."/>
            <person name="Venter E."/>
            <person name="Venter J.C."/>
            <person name="Vicario S."/>
            <person name="Vieira F.G."/>
            <person name="Vilella A.J."/>
            <person name="Villasante A."/>
            <person name="Walenz B."/>
            <person name="Wang J."/>
            <person name="Wasserman M."/>
            <person name="Watts T."/>
            <person name="Wilson D."/>
            <person name="Wilson R.K."/>
            <person name="Wing R.A."/>
            <person name="Wolfner M.F."/>
            <person name="Wong A."/>
            <person name="Wong G.K."/>
            <person name="Wu C.I."/>
            <person name="Wu G."/>
            <person name="Yamamoto D."/>
            <person name="Yang H.P."/>
            <person name="Yang S.P."/>
            <person name="Yorke J.A."/>
            <person name="Yoshida K."/>
            <person name="Zdobnov E."/>
            <person name="Zhang P."/>
            <person name="Zhang Y."/>
            <person name="Zimin A.V."/>
            <person name="Baldwin J."/>
            <person name="Abdouelleil A."/>
            <person name="Abdulkadir J."/>
            <person name="Abebe A."/>
            <person name="Abera B."/>
            <person name="Abreu J."/>
            <person name="Acer S.C."/>
            <person name="Aftuck L."/>
            <person name="Alexander A."/>
            <person name="An P."/>
            <person name="Anderson E."/>
            <person name="Anderson S."/>
            <person name="Arachi H."/>
            <person name="Azer M."/>
            <person name="Bachantsang P."/>
            <person name="Barry A."/>
            <person name="Bayul T."/>
            <person name="Berlin A."/>
            <person name="Bessette D."/>
            <person name="Bloom T."/>
            <person name="Blye J."/>
            <person name="Boguslavskiy L."/>
            <person name="Bonnet C."/>
            <person name="Boukhgalter B."/>
            <person name="Bourzgui I."/>
            <person name="Brown A."/>
            <person name="Cahill P."/>
            <person name="Channer S."/>
            <person name="Cheshatsang Y."/>
            <person name="Chuda L."/>
            <person name="Citroen M."/>
            <person name="Collymore A."/>
            <person name="Cooke P."/>
            <person name="Costello M."/>
            <person name="D'Aco K."/>
            <person name="Daza R."/>
            <person name="De Haan G."/>
            <person name="DeGray S."/>
            <person name="DeMaso C."/>
            <person name="Dhargay N."/>
            <person name="Dooley K."/>
            <person name="Dooley E."/>
            <person name="Doricent M."/>
            <person name="Dorje P."/>
            <person name="Dorjee K."/>
            <person name="Dupes A."/>
            <person name="Elong R."/>
            <person name="Falk J."/>
            <person name="Farina A."/>
            <person name="Faro S."/>
            <person name="Ferguson D."/>
            <person name="Fisher S."/>
            <person name="Foley C.D."/>
            <person name="Franke A."/>
            <person name="Friedrich D."/>
            <person name="Gadbois L."/>
            <person name="Gearin G."/>
            <person name="Gearin C.R."/>
            <person name="Giannoukos G."/>
            <person name="Goode T."/>
            <person name="Graham J."/>
            <person name="Grandbois E."/>
            <person name="Grewal S."/>
            <person name="Gyaltsen K."/>
            <person name="Hafez N."/>
            <person name="Hagos B."/>
            <person name="Hall J."/>
            <person name="Henson C."/>
            <person name="Hollinger A."/>
            <person name="Honan T."/>
            <person name="Huard M.D."/>
            <person name="Hughes L."/>
            <person name="Hurhula B."/>
            <person name="Husby M.E."/>
            <person name="Kamat A."/>
            <person name="Kanga B."/>
            <person name="Kashin S."/>
            <person name="Khazanovich D."/>
            <person name="Kisner P."/>
            <person name="Lance K."/>
            <person name="Lara M."/>
            <person name="Lee W."/>
            <person name="Lennon N."/>
            <person name="Letendre F."/>
            <person name="LeVine R."/>
            <person name="Lipovsky A."/>
            <person name="Liu X."/>
            <person name="Liu J."/>
            <person name="Liu S."/>
            <person name="Lokyitsang T."/>
            <person name="Lokyitsang Y."/>
            <person name="Lubonja R."/>
            <person name="Lui A."/>
            <person name="MacDonald P."/>
            <person name="Magnisalis V."/>
            <person name="Maru K."/>
            <person name="Matthews C."/>
            <person name="McCusker W."/>
            <person name="McDonough S."/>
            <person name="Mehta T."/>
            <person name="Meldrim J."/>
            <person name="Meneus L."/>
            <person name="Mihai O."/>
            <person name="Mihalev A."/>
            <person name="Mihova T."/>
            <person name="Mittelman R."/>
            <person name="Mlenga V."/>
            <person name="Montmayeur A."/>
            <person name="Mulrain L."/>
            <person name="Navidi A."/>
            <person name="Naylor J."/>
            <person name="Negash T."/>
            <person name="Nguyen T."/>
            <person name="Nguyen N."/>
            <person name="Nicol R."/>
            <person name="Norbu C."/>
            <person name="Norbu N."/>
            <person name="Novod N."/>
            <person name="O'Neill B."/>
            <person name="Osman S."/>
            <person name="Markiewicz E."/>
            <person name="Oyono O.L."/>
            <person name="Patti C."/>
            <person name="Phunkhang P."/>
            <person name="Pierre F."/>
            <person name="Priest M."/>
            <person name="Raghuraman S."/>
            <person name="Rege F."/>
            <person name="Reyes R."/>
            <person name="Rise C."/>
            <person name="Rogov P."/>
            <person name="Ross K."/>
            <person name="Ryan E."/>
            <person name="Settipalli S."/>
            <person name="Shea T."/>
            <person name="Sherpa N."/>
            <person name="Shi L."/>
            <person name="Shih D."/>
            <person name="Sparrow T."/>
            <person name="Spaulding J."/>
            <person name="Stalker J."/>
            <person name="Stange-Thomann N."/>
            <person name="Stavropoulos S."/>
            <person name="Stone C."/>
            <person name="Strader C."/>
            <person name="Tesfaye S."/>
            <person name="Thomson T."/>
            <person name="Thoulutsang Y."/>
            <person name="Thoulutsang D."/>
            <person name="Topham K."/>
            <person name="Topping I."/>
            <person name="Tsamla T."/>
            <person name="Vassiliev H."/>
            <person name="Vo A."/>
            <person name="Wangchuk T."/>
            <person name="Wangdi T."/>
            <person name="Weiand M."/>
            <person name="Wilkinson J."/>
            <person name="Wilson A."/>
            <person name="Yadav S."/>
            <person name="Young G."/>
            <person name="Yu Q."/>
            <person name="Zembek L."/>
            <person name="Zhong D."/>
            <person name="Zimmer A."/>
            <person name="Zwirko Z."/>
            <person name="Jaffe D.B."/>
            <person name="Alvarez P."/>
            <person name="Brockman W."/>
            <person name="Butler J."/>
            <person name="Chin C."/>
            <person name="Gnerre S."/>
            <person name="Grabherr M."/>
            <person name="Kleber M."/>
            <person name="Mauceli E."/>
            <person name="MacCallum I."/>
        </authorList>
    </citation>
    <scope>NUCLEOTIDE SEQUENCE [LARGE SCALE GENOMIC DNA]</scope>
    <source>
        <strain evidence="1 2">TSC#14021-0224.01</strain>
    </source>
</reference>
<dbReference type="Gene3D" id="3.30.420.610">
    <property type="entry name" value="LOTUS domain-like"/>
    <property type="match status" value="1"/>
</dbReference>
<protein>
    <submittedName>
        <fullName evidence="1">Uncharacterized protein</fullName>
    </submittedName>
</protein>
<organism evidence="1 2">
    <name type="scientific">Drosophila erecta</name>
    <name type="common">Fruit fly</name>
    <dbReference type="NCBI Taxonomy" id="7220"/>
    <lineage>
        <taxon>Eukaryota</taxon>
        <taxon>Metazoa</taxon>
        <taxon>Ecdysozoa</taxon>
        <taxon>Arthropoda</taxon>
        <taxon>Hexapoda</taxon>
        <taxon>Insecta</taxon>
        <taxon>Pterygota</taxon>
        <taxon>Neoptera</taxon>
        <taxon>Endopterygota</taxon>
        <taxon>Diptera</taxon>
        <taxon>Brachycera</taxon>
        <taxon>Muscomorpha</taxon>
        <taxon>Ephydroidea</taxon>
        <taxon>Drosophilidae</taxon>
        <taxon>Drosophila</taxon>
        <taxon>Sophophora</taxon>
    </lineage>
</organism>
<dbReference type="Proteomes" id="UP000008711">
    <property type="component" value="Unassembled WGS sequence"/>
</dbReference>
<evidence type="ECO:0000313" key="2">
    <source>
        <dbReference type="Proteomes" id="UP000008711"/>
    </source>
</evidence>
<dbReference type="InterPro" id="IPR041966">
    <property type="entry name" value="LOTUS-like"/>
</dbReference>